<evidence type="ECO:0000256" key="1">
    <source>
        <dbReference type="ARBA" id="ARBA00004141"/>
    </source>
</evidence>
<evidence type="ECO:0000256" key="7">
    <source>
        <dbReference type="ARBA" id="ARBA00023265"/>
    </source>
</evidence>
<dbReference type="PANTHER" id="PTHR31942">
    <property type="entry name" value="MLO-LIKE PROTEIN 1"/>
    <property type="match status" value="1"/>
</dbReference>
<proteinExistence type="inferred from homology"/>
<comment type="similarity">
    <text evidence="2">Belongs to the MLO family.</text>
</comment>
<evidence type="ECO:0000256" key="5">
    <source>
        <dbReference type="ARBA" id="ARBA00022989"/>
    </source>
</evidence>
<evidence type="ECO:0000256" key="6">
    <source>
        <dbReference type="ARBA" id="ARBA00023136"/>
    </source>
</evidence>
<protein>
    <submittedName>
        <fullName evidence="10">Uncharacterized protein</fullName>
    </submittedName>
</protein>
<reference evidence="10" key="1">
    <citation type="journal article" date="2021" name="J. Hered.">
        <title>Genome Assembly of Salicaceae Populus deltoides (Eastern Cottonwood) I-69 Based on Nanopore Sequencing and Hi-C Technologies.</title>
        <authorList>
            <person name="Bai S."/>
            <person name="Wu H."/>
            <person name="Zhang J."/>
            <person name="Pan Z."/>
            <person name="Zhao W."/>
            <person name="Li Z."/>
            <person name="Tong C."/>
        </authorList>
    </citation>
    <scope>NUCLEOTIDE SEQUENCE</scope>
    <source>
        <tissue evidence="10">Leaf</tissue>
    </source>
</reference>
<feature type="transmembrane region" description="Helical" evidence="9">
    <location>
        <begin position="113"/>
        <end position="134"/>
    </location>
</feature>
<keyword evidence="7" id="KW-0568">Pathogenesis-related protein</keyword>
<feature type="compositionally biased region" description="Basic and acidic residues" evidence="8">
    <location>
        <begin position="194"/>
        <end position="207"/>
    </location>
</feature>
<accession>A0A8T2WV19</accession>
<gene>
    <name evidence="10" type="ORF">H0E87_028721</name>
</gene>
<organism evidence="10 11">
    <name type="scientific">Populus deltoides</name>
    <name type="common">Eastern poplar</name>
    <name type="synonym">Eastern cottonwood</name>
    <dbReference type="NCBI Taxonomy" id="3696"/>
    <lineage>
        <taxon>Eukaryota</taxon>
        <taxon>Viridiplantae</taxon>
        <taxon>Streptophyta</taxon>
        <taxon>Embryophyta</taxon>
        <taxon>Tracheophyta</taxon>
        <taxon>Spermatophyta</taxon>
        <taxon>Magnoliopsida</taxon>
        <taxon>eudicotyledons</taxon>
        <taxon>Gunneridae</taxon>
        <taxon>Pentapetalae</taxon>
        <taxon>rosids</taxon>
        <taxon>fabids</taxon>
        <taxon>Malpighiales</taxon>
        <taxon>Salicaceae</taxon>
        <taxon>Saliceae</taxon>
        <taxon>Populus</taxon>
    </lineage>
</organism>
<evidence type="ECO:0000256" key="4">
    <source>
        <dbReference type="ARBA" id="ARBA00022821"/>
    </source>
</evidence>
<dbReference type="AlphaFoldDB" id="A0A8T2WV19"/>
<feature type="transmembrane region" description="Helical" evidence="9">
    <location>
        <begin position="70"/>
        <end position="93"/>
    </location>
</feature>
<evidence type="ECO:0000256" key="3">
    <source>
        <dbReference type="ARBA" id="ARBA00022692"/>
    </source>
</evidence>
<feature type="transmembrane region" description="Helical" evidence="9">
    <location>
        <begin position="12"/>
        <end position="30"/>
    </location>
</feature>
<dbReference type="InterPro" id="IPR004326">
    <property type="entry name" value="Mlo"/>
</dbReference>
<keyword evidence="11" id="KW-1185">Reference proteome</keyword>
<sequence>MKEVDREYFNLIYLFIMMVLFLQLLLAVGAKLEHVIIQLAHEVAEKHVAVQGDLVVRPSDDHFWFNKPKIVLILIHIILFQNSFELAFFFWIWVQYGFDSCIMGQVGYIIPRLVIGAFVQFLCSYSTLPLYAIVTQMGSSFKREIFEEHIQEGLVGWAKQAKKKAGLRRAANESSHNQVSPKEESPLIQMAKAGSREAAVEENKSGEIVHGTAS</sequence>
<dbReference type="Pfam" id="PF03094">
    <property type="entry name" value="Mlo"/>
    <property type="match status" value="1"/>
</dbReference>
<feature type="region of interest" description="Disordered" evidence="8">
    <location>
        <begin position="169"/>
        <end position="214"/>
    </location>
</feature>
<dbReference type="EMBL" id="JACEGQ020000017">
    <property type="protein sequence ID" value="KAH8484374.1"/>
    <property type="molecule type" value="Genomic_DNA"/>
</dbReference>
<dbReference type="Proteomes" id="UP000807159">
    <property type="component" value="Chromosome 17"/>
</dbReference>
<evidence type="ECO:0000256" key="2">
    <source>
        <dbReference type="ARBA" id="ARBA00006574"/>
    </source>
</evidence>
<keyword evidence="4" id="KW-0611">Plant defense</keyword>
<dbReference type="GO" id="GO:0006952">
    <property type="term" value="P:defense response"/>
    <property type="evidence" value="ECO:0007669"/>
    <property type="project" value="UniProtKB-KW"/>
</dbReference>
<keyword evidence="6 9" id="KW-0472">Membrane</keyword>
<name>A0A8T2WV19_POPDE</name>
<keyword evidence="3 9" id="KW-0812">Transmembrane</keyword>
<comment type="subcellular location">
    <subcellularLocation>
        <location evidence="1">Membrane</location>
        <topology evidence="1">Multi-pass membrane protein</topology>
    </subcellularLocation>
</comment>
<comment type="caution">
    <text evidence="10">The sequence shown here is derived from an EMBL/GenBank/DDBJ whole genome shotgun (WGS) entry which is preliminary data.</text>
</comment>
<dbReference type="PANTHER" id="PTHR31942:SF74">
    <property type="entry name" value="MLO-LIKE PROTEIN 15"/>
    <property type="match status" value="1"/>
</dbReference>
<evidence type="ECO:0000313" key="10">
    <source>
        <dbReference type="EMBL" id="KAH8484374.1"/>
    </source>
</evidence>
<evidence type="ECO:0000256" key="8">
    <source>
        <dbReference type="SAM" id="MobiDB-lite"/>
    </source>
</evidence>
<keyword evidence="5 9" id="KW-1133">Transmembrane helix</keyword>
<evidence type="ECO:0000256" key="9">
    <source>
        <dbReference type="SAM" id="Phobius"/>
    </source>
</evidence>
<dbReference type="GO" id="GO:0016020">
    <property type="term" value="C:membrane"/>
    <property type="evidence" value="ECO:0007669"/>
    <property type="project" value="UniProtKB-SubCell"/>
</dbReference>
<evidence type="ECO:0000313" key="11">
    <source>
        <dbReference type="Proteomes" id="UP000807159"/>
    </source>
</evidence>